<dbReference type="Pfam" id="PF00082">
    <property type="entry name" value="Peptidase_S8"/>
    <property type="match status" value="1"/>
</dbReference>
<keyword evidence="8 12" id="KW-1133">Transmembrane helix</keyword>
<dbReference type="SUPFAM" id="SSF52743">
    <property type="entry name" value="Subtilisin-like"/>
    <property type="match status" value="1"/>
</dbReference>
<dbReference type="PANTHER" id="PTHR43806">
    <property type="entry name" value="PEPTIDASE S8"/>
    <property type="match status" value="1"/>
</dbReference>
<dbReference type="InterPro" id="IPR000209">
    <property type="entry name" value="Peptidase_S8/S53_dom"/>
</dbReference>
<feature type="active site" description="Charge relay system" evidence="10">
    <location>
        <position position="101"/>
    </location>
</feature>
<keyword evidence="9 12" id="KW-0472">Membrane</keyword>
<gene>
    <name evidence="14" type="primary">mycP_2</name>
    <name evidence="14" type="ORF">GCM10009544_55120</name>
</gene>
<feature type="active site" description="Charge relay system" evidence="10">
    <location>
        <position position="67"/>
    </location>
</feature>
<keyword evidence="4 10" id="KW-0645">Protease</keyword>
<protein>
    <submittedName>
        <fullName evidence="14">Type VII secretion-associated serine protease mycosin</fullName>
    </submittedName>
</protein>
<dbReference type="PANTHER" id="PTHR43806:SF11">
    <property type="entry name" value="CEREVISIN-RELATED"/>
    <property type="match status" value="1"/>
</dbReference>
<feature type="region of interest" description="Disordered" evidence="11">
    <location>
        <begin position="326"/>
        <end position="369"/>
    </location>
</feature>
<keyword evidence="6 10" id="KW-0378">Hydrolase</keyword>
<feature type="active site" description="Charge relay system" evidence="10">
    <location>
        <position position="268"/>
    </location>
</feature>
<evidence type="ECO:0000256" key="3">
    <source>
        <dbReference type="ARBA" id="ARBA00022475"/>
    </source>
</evidence>
<dbReference type="InterPro" id="IPR023834">
    <property type="entry name" value="T7SS_pept_S8A_mycosin"/>
</dbReference>
<dbReference type="Gene3D" id="3.40.50.200">
    <property type="entry name" value="Peptidase S8/S53 domain"/>
    <property type="match status" value="1"/>
</dbReference>
<comment type="subcellular location">
    <subcellularLocation>
        <location evidence="1">Cell membrane</location>
        <topology evidence="1">Single-pass membrane protein</topology>
    </subcellularLocation>
</comment>
<keyword evidence="7 10" id="KW-0720">Serine protease</keyword>
<evidence type="ECO:0000256" key="4">
    <source>
        <dbReference type="ARBA" id="ARBA00022670"/>
    </source>
</evidence>
<dbReference type="GO" id="GO:0006508">
    <property type="term" value="P:proteolysis"/>
    <property type="evidence" value="ECO:0007669"/>
    <property type="project" value="UniProtKB-KW"/>
</dbReference>
<evidence type="ECO:0000256" key="6">
    <source>
        <dbReference type="ARBA" id="ARBA00022801"/>
    </source>
</evidence>
<evidence type="ECO:0000313" key="15">
    <source>
        <dbReference type="Proteomes" id="UP001499895"/>
    </source>
</evidence>
<evidence type="ECO:0000256" key="9">
    <source>
        <dbReference type="ARBA" id="ARBA00023136"/>
    </source>
</evidence>
<feature type="transmembrane region" description="Helical" evidence="12">
    <location>
        <begin position="374"/>
        <end position="394"/>
    </location>
</feature>
<dbReference type="InterPro" id="IPR050131">
    <property type="entry name" value="Peptidase_S8_subtilisin-like"/>
</dbReference>
<evidence type="ECO:0000256" key="5">
    <source>
        <dbReference type="ARBA" id="ARBA00022692"/>
    </source>
</evidence>
<keyword evidence="3" id="KW-1003">Cell membrane</keyword>
<dbReference type="GO" id="GO:0008233">
    <property type="term" value="F:peptidase activity"/>
    <property type="evidence" value="ECO:0007669"/>
    <property type="project" value="UniProtKB-KW"/>
</dbReference>
<dbReference type="NCBIfam" id="TIGR03921">
    <property type="entry name" value="T7SS_mycosin"/>
    <property type="match status" value="1"/>
</dbReference>
<dbReference type="InterPro" id="IPR015500">
    <property type="entry name" value="Peptidase_S8_subtilisin-rel"/>
</dbReference>
<evidence type="ECO:0000256" key="7">
    <source>
        <dbReference type="ARBA" id="ARBA00022825"/>
    </source>
</evidence>
<evidence type="ECO:0000256" key="10">
    <source>
        <dbReference type="PROSITE-ProRule" id="PRU01240"/>
    </source>
</evidence>
<dbReference type="EMBL" id="BAAAHB010000094">
    <property type="protein sequence ID" value="GAA0486742.1"/>
    <property type="molecule type" value="Genomic_DNA"/>
</dbReference>
<proteinExistence type="inferred from homology"/>
<evidence type="ECO:0000259" key="13">
    <source>
        <dbReference type="Pfam" id="PF00082"/>
    </source>
</evidence>
<evidence type="ECO:0000256" key="1">
    <source>
        <dbReference type="ARBA" id="ARBA00004162"/>
    </source>
</evidence>
<evidence type="ECO:0000256" key="12">
    <source>
        <dbReference type="SAM" id="Phobius"/>
    </source>
</evidence>
<accession>A0ABP3KTD7</accession>
<reference evidence="15" key="1">
    <citation type="journal article" date="2019" name="Int. J. Syst. Evol. Microbiol.">
        <title>The Global Catalogue of Microorganisms (GCM) 10K type strain sequencing project: providing services to taxonomists for standard genome sequencing and annotation.</title>
        <authorList>
            <consortium name="The Broad Institute Genomics Platform"/>
            <consortium name="The Broad Institute Genome Sequencing Center for Infectious Disease"/>
            <person name="Wu L."/>
            <person name="Ma J."/>
        </authorList>
    </citation>
    <scope>NUCLEOTIDE SEQUENCE [LARGE SCALE GENOMIC DNA]</scope>
    <source>
        <strain evidence="15">JCM 10649</strain>
    </source>
</reference>
<evidence type="ECO:0000313" key="14">
    <source>
        <dbReference type="EMBL" id="GAA0486742.1"/>
    </source>
</evidence>
<sequence length="399" mass="41296">MRVRADRQRTWTVRGAGWTLACLLVGVTASPSYAASIREQQWHLDAMRADEMWQVSTGQGVTVAVIDSGVDPTLADLRGQVLEGKSFSHQEGGAHADNPGHGTSMAAIIAATGKRTGGNGSFGLAPGAKILPLRVADWELAKNDVEGSKSFLTELSAAIRYAADTDAKILNISMGQDSESQELVDAVRYAVAKGKLIFAAVGNRGDKDNTAQYPSATAGVIGVAATGRDNKSTAESVHGPQVDLAAPGDEIVSACGGDTELCKTHGTSDATALASASAALIWSAHPDWTANQVTRVLINTAGGPRSGKERTDYIGYGVVRPRIALKDPGDPGPADVNPLPEPGLLGAGAPQPSATKATGGMPPRGKNADDDDTLMWIGIGGAATAAVVIPLVVIRRRRP</sequence>
<evidence type="ECO:0000256" key="8">
    <source>
        <dbReference type="ARBA" id="ARBA00022989"/>
    </source>
</evidence>
<evidence type="ECO:0000256" key="11">
    <source>
        <dbReference type="SAM" id="MobiDB-lite"/>
    </source>
</evidence>
<evidence type="ECO:0000256" key="2">
    <source>
        <dbReference type="ARBA" id="ARBA00011073"/>
    </source>
</evidence>
<organism evidence="14 15">
    <name type="scientific">Streptomyces stramineus</name>
    <dbReference type="NCBI Taxonomy" id="173861"/>
    <lineage>
        <taxon>Bacteria</taxon>
        <taxon>Bacillati</taxon>
        <taxon>Actinomycetota</taxon>
        <taxon>Actinomycetes</taxon>
        <taxon>Kitasatosporales</taxon>
        <taxon>Streptomycetaceae</taxon>
        <taxon>Streptomyces</taxon>
    </lineage>
</organism>
<dbReference type="InterPro" id="IPR036852">
    <property type="entry name" value="Peptidase_S8/S53_dom_sf"/>
</dbReference>
<dbReference type="Proteomes" id="UP001499895">
    <property type="component" value="Unassembled WGS sequence"/>
</dbReference>
<comment type="caution">
    <text evidence="14">The sequence shown here is derived from an EMBL/GenBank/DDBJ whole genome shotgun (WGS) entry which is preliminary data.</text>
</comment>
<name>A0ABP3KTD7_9ACTN</name>
<dbReference type="PRINTS" id="PR00723">
    <property type="entry name" value="SUBTILISIN"/>
</dbReference>
<comment type="similarity">
    <text evidence="2 10">Belongs to the peptidase S8 family.</text>
</comment>
<keyword evidence="15" id="KW-1185">Reference proteome</keyword>
<dbReference type="PROSITE" id="PS51892">
    <property type="entry name" value="SUBTILASE"/>
    <property type="match status" value="1"/>
</dbReference>
<keyword evidence="5 12" id="KW-0812">Transmembrane</keyword>
<feature type="domain" description="Peptidase S8/S53" evidence="13">
    <location>
        <begin position="58"/>
        <end position="304"/>
    </location>
</feature>